<feature type="domain" description="A-kinase anchor protein 7-like phosphoesterase" evidence="3">
    <location>
        <begin position="7"/>
        <end position="225"/>
    </location>
</feature>
<dbReference type="GO" id="GO:0016874">
    <property type="term" value="F:ligase activity"/>
    <property type="evidence" value="ECO:0007669"/>
    <property type="project" value="UniProtKB-KW"/>
</dbReference>
<evidence type="ECO:0000313" key="5">
    <source>
        <dbReference type="Proteomes" id="UP001285441"/>
    </source>
</evidence>
<feature type="region of interest" description="Disordered" evidence="2">
    <location>
        <begin position="278"/>
        <end position="333"/>
    </location>
</feature>
<dbReference type="InterPro" id="IPR019510">
    <property type="entry name" value="AKAP7-like_phosphoesterase"/>
</dbReference>
<feature type="compositionally biased region" description="Low complexity" evidence="2">
    <location>
        <begin position="311"/>
        <end position="333"/>
    </location>
</feature>
<dbReference type="InterPro" id="IPR009210">
    <property type="entry name" value="ASCC1"/>
</dbReference>
<evidence type="ECO:0000313" key="4">
    <source>
        <dbReference type="EMBL" id="KAK3387215.1"/>
    </source>
</evidence>
<proteinExistence type="predicted"/>
<protein>
    <submittedName>
        <fullName evidence="4">AKAP7 2'5' RNA ligase-like domain-containing protein</fullName>
    </submittedName>
</protein>
<name>A0AAE0NT97_9PEZI</name>
<dbReference type="GO" id="GO:0005634">
    <property type="term" value="C:nucleus"/>
    <property type="evidence" value="ECO:0007669"/>
    <property type="project" value="TreeGrafter"/>
</dbReference>
<dbReference type="GO" id="GO:0006355">
    <property type="term" value="P:regulation of DNA-templated transcription"/>
    <property type="evidence" value="ECO:0007669"/>
    <property type="project" value="TreeGrafter"/>
</dbReference>
<evidence type="ECO:0000256" key="2">
    <source>
        <dbReference type="SAM" id="MobiDB-lite"/>
    </source>
</evidence>
<evidence type="ECO:0000259" key="3">
    <source>
        <dbReference type="Pfam" id="PF10469"/>
    </source>
</evidence>
<organism evidence="4 5">
    <name type="scientific">Podospora didyma</name>
    <dbReference type="NCBI Taxonomy" id="330526"/>
    <lineage>
        <taxon>Eukaryota</taxon>
        <taxon>Fungi</taxon>
        <taxon>Dikarya</taxon>
        <taxon>Ascomycota</taxon>
        <taxon>Pezizomycotina</taxon>
        <taxon>Sordariomycetes</taxon>
        <taxon>Sordariomycetidae</taxon>
        <taxon>Sordariales</taxon>
        <taxon>Podosporaceae</taxon>
        <taxon>Podospora</taxon>
    </lineage>
</organism>
<dbReference type="Proteomes" id="UP001285441">
    <property type="component" value="Unassembled WGS sequence"/>
</dbReference>
<feature type="compositionally biased region" description="Polar residues" evidence="2">
    <location>
        <begin position="288"/>
        <end position="298"/>
    </location>
</feature>
<keyword evidence="1" id="KW-0175">Coiled coil</keyword>
<accession>A0AAE0NT97</accession>
<gene>
    <name evidence="4" type="ORF">B0H63DRAFT_509081</name>
</gene>
<dbReference type="Gene3D" id="3.90.1140.10">
    <property type="entry name" value="Cyclic phosphodiesterase"/>
    <property type="match status" value="1"/>
</dbReference>
<dbReference type="GO" id="GO:0006307">
    <property type="term" value="P:DNA alkylation repair"/>
    <property type="evidence" value="ECO:0007669"/>
    <property type="project" value="InterPro"/>
</dbReference>
<reference evidence="4" key="1">
    <citation type="journal article" date="2023" name="Mol. Phylogenet. Evol.">
        <title>Genome-scale phylogeny and comparative genomics of the fungal order Sordariales.</title>
        <authorList>
            <person name="Hensen N."/>
            <person name="Bonometti L."/>
            <person name="Westerberg I."/>
            <person name="Brannstrom I.O."/>
            <person name="Guillou S."/>
            <person name="Cros-Aarteil S."/>
            <person name="Calhoun S."/>
            <person name="Haridas S."/>
            <person name="Kuo A."/>
            <person name="Mondo S."/>
            <person name="Pangilinan J."/>
            <person name="Riley R."/>
            <person name="LaButti K."/>
            <person name="Andreopoulos B."/>
            <person name="Lipzen A."/>
            <person name="Chen C."/>
            <person name="Yan M."/>
            <person name="Daum C."/>
            <person name="Ng V."/>
            <person name="Clum A."/>
            <person name="Steindorff A."/>
            <person name="Ohm R.A."/>
            <person name="Martin F."/>
            <person name="Silar P."/>
            <person name="Natvig D.O."/>
            <person name="Lalanne C."/>
            <person name="Gautier V."/>
            <person name="Ament-Velasquez S.L."/>
            <person name="Kruys A."/>
            <person name="Hutchinson M.I."/>
            <person name="Powell A.J."/>
            <person name="Barry K."/>
            <person name="Miller A.N."/>
            <person name="Grigoriev I.V."/>
            <person name="Debuchy R."/>
            <person name="Gladieux P."/>
            <person name="Hiltunen Thoren M."/>
            <person name="Johannesson H."/>
        </authorList>
    </citation>
    <scope>NUCLEOTIDE SEQUENCE</scope>
    <source>
        <strain evidence="4">CBS 232.78</strain>
    </source>
</reference>
<dbReference type="PANTHER" id="PTHR13360">
    <property type="entry name" value="ACTIVATING SIGNAL COINTEGRATOR 1 COMPLEX SUBUNIT 1"/>
    <property type="match status" value="1"/>
</dbReference>
<evidence type="ECO:0000256" key="1">
    <source>
        <dbReference type="SAM" id="Coils"/>
    </source>
</evidence>
<feature type="coiled-coil region" evidence="1">
    <location>
        <begin position="343"/>
        <end position="448"/>
    </location>
</feature>
<keyword evidence="4" id="KW-0436">Ligase</keyword>
<reference evidence="4" key="2">
    <citation type="submission" date="2023-06" db="EMBL/GenBank/DDBJ databases">
        <authorList>
            <consortium name="Lawrence Berkeley National Laboratory"/>
            <person name="Haridas S."/>
            <person name="Hensen N."/>
            <person name="Bonometti L."/>
            <person name="Westerberg I."/>
            <person name="Brannstrom I.O."/>
            <person name="Guillou S."/>
            <person name="Cros-Aarteil S."/>
            <person name="Calhoun S."/>
            <person name="Kuo A."/>
            <person name="Mondo S."/>
            <person name="Pangilinan J."/>
            <person name="Riley R."/>
            <person name="LaButti K."/>
            <person name="Andreopoulos B."/>
            <person name="Lipzen A."/>
            <person name="Chen C."/>
            <person name="Yanf M."/>
            <person name="Daum C."/>
            <person name="Ng V."/>
            <person name="Clum A."/>
            <person name="Steindorff A."/>
            <person name="Ohm R."/>
            <person name="Martin F."/>
            <person name="Silar P."/>
            <person name="Natvig D."/>
            <person name="Lalanne C."/>
            <person name="Gautier V."/>
            <person name="Ament-velasquez S.L."/>
            <person name="Kruys A."/>
            <person name="Hutchinson M.I."/>
            <person name="Powell A.J."/>
            <person name="Barry K."/>
            <person name="Miller A.N."/>
            <person name="Grigoriev I.V."/>
            <person name="Debuchy R."/>
            <person name="Gladieux P."/>
            <person name="Thoren M.H."/>
            <person name="Johannesson H."/>
        </authorList>
    </citation>
    <scope>NUCLEOTIDE SEQUENCE</scope>
    <source>
        <strain evidence="4">CBS 232.78</strain>
    </source>
</reference>
<dbReference type="AlphaFoldDB" id="A0AAE0NT97"/>
<dbReference type="PANTHER" id="PTHR13360:SF1">
    <property type="entry name" value="ACTIVATING SIGNAL COINTEGRATOR 1 COMPLEX SUBUNIT 1"/>
    <property type="match status" value="1"/>
</dbReference>
<dbReference type="Pfam" id="PF10469">
    <property type="entry name" value="AKAP7_NLS"/>
    <property type="match status" value="1"/>
</dbReference>
<comment type="caution">
    <text evidence="4">The sequence shown here is derived from an EMBL/GenBank/DDBJ whole genome shotgun (WGS) entry which is preliminary data.</text>
</comment>
<keyword evidence="5" id="KW-1185">Reference proteome</keyword>
<sequence>MPPRSAPTHFLCIPLTTQASRPQLLQSLGSFRADVSSPQSFGVPEEAIRPVGTLHLTLGVFSFPKNEGLDQAIELLRLLRPRELLTSIAFPAIPGVEGEVTTQALVKEEKDSAATISELAPLTITLRGLETMQKPDKASVLYALPVDQMGRLQAFCEKLRTTFQEAKLMMEDNRPLLLHATIANTIYVKGGRDKKSKKPGGKRWDKLTIDARGILDRYEDQIWMEDVGNRRLISKLPPFKLLGDGFRQPQTGFENLSATPERKAENLCGLLKSWRERQTEDGNELDLPSTNENKIMTTSEKRRAPPGGPGSPSRAIRGSDSSSSSTNARGGASVIAAPPRAALGAAAEALKEKDARIESLERELGIMESEFHRELDKLSTTESETASYWQAKCAGLSQQLQQADTELRMLRSESEQRGFEREDLRAACDRLKRDREERDREIRDLRAQIHGLKEWVSTSTRADGQAQTSDEVFGDSMARLGNGLQNWVLVNFRRAKIDLCKASESTITELSRLVPMYEELASIAKVHLLQSIISQLLVELVFDAYFIGLSSDQAEQVTQVECFLASFASSPEPINQWRSLTLTILKKAAGEKMQTETANITEGVVSIVNHLLESITDSKATDTRDQGLRALITSAIELSRLLVVQKAVLKVTMPQILPHQKIMFDASTMEDIGGEDEESLSEREICCAIFPGIIKRGDESGGPCNAMSKYGPDFPHPFIGRSPATSLLFPLWDTEVGATQPHQQIPARDLLAILQRAESQIEYSTSWLSNQYAGDKGHQGVIPNIIVTKEMDVEVLNVR</sequence>
<dbReference type="EMBL" id="JAULSW010000003">
    <property type="protein sequence ID" value="KAK3387215.1"/>
    <property type="molecule type" value="Genomic_DNA"/>
</dbReference>